<accession>A0AAN1XC64</accession>
<dbReference type="InterPro" id="IPR029063">
    <property type="entry name" value="SAM-dependent_MTases_sf"/>
</dbReference>
<dbReference type="InterPro" id="IPR052514">
    <property type="entry name" value="SAM-dependent_MTase"/>
</dbReference>
<dbReference type="InterPro" id="IPR006342">
    <property type="entry name" value="FkbM_mtfrase"/>
</dbReference>
<dbReference type="SUPFAM" id="SSF53335">
    <property type="entry name" value="S-adenosyl-L-methionine-dependent methyltransferases"/>
    <property type="match status" value="1"/>
</dbReference>
<feature type="domain" description="Methyltransferase FkbM" evidence="1">
    <location>
        <begin position="51"/>
        <end position="202"/>
    </location>
</feature>
<dbReference type="Pfam" id="PF05050">
    <property type="entry name" value="Methyltransf_21"/>
    <property type="match status" value="1"/>
</dbReference>
<evidence type="ECO:0000259" key="1">
    <source>
        <dbReference type="Pfam" id="PF05050"/>
    </source>
</evidence>
<proteinExistence type="predicted"/>
<dbReference type="Proteomes" id="UP001320326">
    <property type="component" value="Chromosome"/>
</dbReference>
<evidence type="ECO:0000313" key="3">
    <source>
        <dbReference type="Proteomes" id="UP001320326"/>
    </source>
</evidence>
<name>A0AAN1XC64_9PROT</name>
<sequence length="250" mass="29065">MFKSIRDTIFNLIPKRYHLPVFYFYYRAFGKLEHELVVLPKLVSECRVAVDIGANRGLYTYSLAKFCKKVVCFEPQPWCYSKIAAYAKPNVVAHNVGLSSSLGTLNLYIPHDSRGTKLDGLASFRPTTNSEMLEVPVKRLDDFMLAEVDFIKIDVEGHEYEVLEGAKETILANKPVLLIEIEQRHLNRPIDEIINKIIQFGYEGFYLHEQDMVNISNFSYEIHQKPYLENVFDNRYVNNFFFFPKSDAKK</sequence>
<keyword evidence="3" id="KW-1185">Reference proteome</keyword>
<reference evidence="2 3" key="1">
    <citation type="journal article" date="2022" name="Int. J. Syst. Evol. Microbiol.">
        <title>&lt;i&gt;Sideroxyarcus emersonii&lt;/i&gt; gen. nov. sp. nov., a neutrophilic, microaerobic iron- and thiosulfate-oxidizing bacterium isolated from iron-rich wetland sediment.</title>
        <authorList>
            <person name="Kato S."/>
            <person name="Itoh T."/>
            <person name="Iino T."/>
            <person name="Ohkuma M."/>
        </authorList>
    </citation>
    <scope>NUCLEOTIDE SEQUENCE [LARGE SCALE GENOMIC DNA]</scope>
    <source>
        <strain evidence="2 3">MIZ01</strain>
    </source>
</reference>
<organism evidence="2 3">
    <name type="scientific">Sideroxyarcus emersonii</name>
    <dbReference type="NCBI Taxonomy" id="2764705"/>
    <lineage>
        <taxon>Bacteria</taxon>
        <taxon>Pseudomonadati</taxon>
        <taxon>Pseudomonadota</taxon>
        <taxon>Betaproteobacteria</taxon>
        <taxon>Nitrosomonadales</taxon>
        <taxon>Gallionellaceae</taxon>
        <taxon>Sideroxyarcus</taxon>
    </lineage>
</organism>
<dbReference type="NCBIfam" id="TIGR01444">
    <property type="entry name" value="fkbM_fam"/>
    <property type="match status" value="1"/>
</dbReference>
<dbReference type="AlphaFoldDB" id="A0AAN1XC64"/>
<gene>
    <name evidence="2" type="ORF">MIZ01_2618</name>
</gene>
<dbReference type="PANTHER" id="PTHR34203:SF15">
    <property type="entry name" value="SLL1173 PROTEIN"/>
    <property type="match status" value="1"/>
</dbReference>
<evidence type="ECO:0000313" key="2">
    <source>
        <dbReference type="EMBL" id="BCK88812.1"/>
    </source>
</evidence>
<dbReference type="RefSeq" id="WP_237247319.1">
    <property type="nucleotide sequence ID" value="NZ_AP023423.1"/>
</dbReference>
<dbReference type="Gene3D" id="3.40.50.150">
    <property type="entry name" value="Vaccinia Virus protein VP39"/>
    <property type="match status" value="1"/>
</dbReference>
<dbReference type="KEGG" id="seme:MIZ01_2618"/>
<protein>
    <recommendedName>
        <fullName evidence="1">Methyltransferase FkbM domain-containing protein</fullName>
    </recommendedName>
</protein>
<dbReference type="EMBL" id="AP023423">
    <property type="protein sequence ID" value="BCK88812.1"/>
    <property type="molecule type" value="Genomic_DNA"/>
</dbReference>
<dbReference type="PANTHER" id="PTHR34203">
    <property type="entry name" value="METHYLTRANSFERASE, FKBM FAMILY PROTEIN"/>
    <property type="match status" value="1"/>
</dbReference>